<accession>A0A1W1WS50</accession>
<dbReference type="AlphaFoldDB" id="A0A1W1WS50"/>
<evidence type="ECO:0000313" key="1">
    <source>
        <dbReference type="EMBL" id="SMC09117.1"/>
    </source>
</evidence>
<protein>
    <submittedName>
        <fullName evidence="1">Uncharacterized protein</fullName>
    </submittedName>
</protein>
<sequence>MQISQEGLLTQLGYHPDDSNIRQLEAIQKATPGFEQIQKHIVALNDHLKNYGGFVAMSNSHPYFKIKIEATEPSAIEVAKNEISKWADKYNVKLQKVENKETYYILGVEK</sequence>
<organism evidence="1 2">
    <name type="scientific">Nitratiruptor tergarcus DSM 16512</name>
    <dbReference type="NCBI Taxonomy" id="1069081"/>
    <lineage>
        <taxon>Bacteria</taxon>
        <taxon>Pseudomonadati</taxon>
        <taxon>Campylobacterota</taxon>
        <taxon>Epsilonproteobacteria</taxon>
        <taxon>Nautiliales</taxon>
        <taxon>Nitratiruptoraceae</taxon>
        <taxon>Nitratiruptor</taxon>
    </lineage>
</organism>
<gene>
    <name evidence="1" type="ORF">SAMN05660197_0915</name>
</gene>
<reference evidence="2" key="1">
    <citation type="submission" date="2017-04" db="EMBL/GenBank/DDBJ databases">
        <authorList>
            <person name="Varghese N."/>
            <person name="Submissions S."/>
        </authorList>
    </citation>
    <scope>NUCLEOTIDE SEQUENCE [LARGE SCALE GENOMIC DNA]</scope>
    <source>
        <strain evidence="2">DSM 16512</strain>
    </source>
</reference>
<dbReference type="EMBL" id="FWWZ01000001">
    <property type="protein sequence ID" value="SMC09117.1"/>
    <property type="molecule type" value="Genomic_DNA"/>
</dbReference>
<dbReference type="Proteomes" id="UP000192602">
    <property type="component" value="Unassembled WGS sequence"/>
</dbReference>
<name>A0A1W1WS50_9BACT</name>
<dbReference type="RefSeq" id="WP_197685299.1">
    <property type="nucleotide sequence ID" value="NZ_AP026671.1"/>
</dbReference>
<evidence type="ECO:0000313" key="2">
    <source>
        <dbReference type="Proteomes" id="UP000192602"/>
    </source>
</evidence>
<proteinExistence type="predicted"/>
<keyword evidence="2" id="KW-1185">Reference proteome</keyword>